<feature type="domain" description="NodB homology" evidence="6">
    <location>
        <begin position="25"/>
        <end position="201"/>
    </location>
</feature>
<evidence type="ECO:0000313" key="8">
    <source>
        <dbReference type="Proteomes" id="UP000674234"/>
    </source>
</evidence>
<keyword evidence="4" id="KW-0732">Signal</keyword>
<evidence type="ECO:0000256" key="4">
    <source>
        <dbReference type="SAM" id="SignalP"/>
    </source>
</evidence>
<evidence type="ECO:0000259" key="6">
    <source>
        <dbReference type="PROSITE" id="PS51677"/>
    </source>
</evidence>
<gene>
    <name evidence="7" type="ORF">JOL79_30125</name>
</gene>
<comment type="caution">
    <text evidence="7">The sequence shown here is derived from an EMBL/GenBank/DDBJ whole genome shotgun (WGS) entry which is preliminary data.</text>
</comment>
<dbReference type="InterPro" id="IPR011330">
    <property type="entry name" value="Glyco_hydro/deAcase_b/a-brl"/>
</dbReference>
<dbReference type="PANTHER" id="PTHR10587:SF133">
    <property type="entry name" value="CHITIN DEACETYLASE 1-RELATED"/>
    <property type="match status" value="1"/>
</dbReference>
<dbReference type="SMART" id="SM00637">
    <property type="entry name" value="CBD_II"/>
    <property type="match status" value="1"/>
</dbReference>
<keyword evidence="8" id="KW-1185">Reference proteome</keyword>
<dbReference type="GO" id="GO:0016020">
    <property type="term" value="C:membrane"/>
    <property type="evidence" value="ECO:0007669"/>
    <property type="project" value="TreeGrafter"/>
</dbReference>
<evidence type="ECO:0000259" key="5">
    <source>
        <dbReference type="PROSITE" id="PS51173"/>
    </source>
</evidence>
<keyword evidence="1" id="KW-0479">Metal-binding</keyword>
<evidence type="ECO:0000256" key="1">
    <source>
        <dbReference type="ARBA" id="ARBA00022723"/>
    </source>
</evidence>
<evidence type="ECO:0000256" key="2">
    <source>
        <dbReference type="ARBA" id="ARBA00022801"/>
    </source>
</evidence>
<dbReference type="InterPro" id="IPR050248">
    <property type="entry name" value="Polysacc_deacetylase_ArnD"/>
</dbReference>
<dbReference type="InterPro" id="IPR001919">
    <property type="entry name" value="CBD2"/>
</dbReference>
<dbReference type="GO" id="GO:0005975">
    <property type="term" value="P:carbohydrate metabolic process"/>
    <property type="evidence" value="ECO:0007669"/>
    <property type="project" value="InterPro"/>
</dbReference>
<sequence length="320" mass="33495">MLVAILTAALCAVAGAASAASCSAGYVGLTYDDGPNPSNTTTLLNTLRANGVRATFFNIGQNAQNNPSLVRAERDAGMWIGNHSWTHPHLTQLGSAQIQSELQQTQQAIQQITGTAPKLFRPPYGETNSTLKSIEQQLGLREIIWDVDSQDWNGASTAQIVQAAGRLQNGQTILMHDGYATTVAAIPQIVANLNSRNLCAGMISTSTGRAVAPDGGTGPTTQPSPSPSSPGGGGSCTATISPGQQWSDRFNLTVTVSGTSTWVVTVTLQNPQRIINTWSASTSISGNVMTARPNGSGNAFGFTVQHNGNWTWPSVSCRVG</sequence>
<dbReference type="SUPFAM" id="SSF49384">
    <property type="entry name" value="Carbohydrate-binding domain"/>
    <property type="match status" value="1"/>
</dbReference>
<dbReference type="EMBL" id="JAFCNB010000026">
    <property type="protein sequence ID" value="MBP2708044.1"/>
    <property type="molecule type" value="Genomic_DNA"/>
</dbReference>
<reference evidence="7" key="1">
    <citation type="submission" date="2021-02" db="EMBL/GenBank/DDBJ databases">
        <title>Draft genome sequence of Microbispora sp. RL4-1S isolated from rice leaves in Thailand.</title>
        <authorList>
            <person name="Muangham S."/>
            <person name="Duangmal K."/>
        </authorList>
    </citation>
    <scope>NUCLEOTIDE SEQUENCE</scope>
    <source>
        <strain evidence="7">RL4-1S</strain>
    </source>
</reference>
<feature type="chain" id="PRO_5037083274" evidence="4">
    <location>
        <begin position="20"/>
        <end position="320"/>
    </location>
</feature>
<accession>A0A941ASD8</accession>
<feature type="region of interest" description="Disordered" evidence="3">
    <location>
        <begin position="209"/>
        <end position="240"/>
    </location>
</feature>
<dbReference type="PANTHER" id="PTHR10587">
    <property type="entry name" value="GLYCOSYL TRANSFERASE-RELATED"/>
    <property type="match status" value="1"/>
</dbReference>
<evidence type="ECO:0000313" key="7">
    <source>
        <dbReference type="EMBL" id="MBP2708044.1"/>
    </source>
</evidence>
<protein>
    <submittedName>
        <fullName evidence="7">Polysaccharide deacetylase family protein</fullName>
    </submittedName>
</protein>
<name>A0A941ASD8_9ACTN</name>
<dbReference type="PROSITE" id="PS51173">
    <property type="entry name" value="CBM2"/>
    <property type="match status" value="1"/>
</dbReference>
<dbReference type="GO" id="GO:0016810">
    <property type="term" value="F:hydrolase activity, acting on carbon-nitrogen (but not peptide) bonds"/>
    <property type="evidence" value="ECO:0007669"/>
    <property type="project" value="InterPro"/>
</dbReference>
<dbReference type="GO" id="GO:0030247">
    <property type="term" value="F:polysaccharide binding"/>
    <property type="evidence" value="ECO:0007669"/>
    <property type="project" value="UniProtKB-UniRule"/>
</dbReference>
<proteinExistence type="predicted"/>
<feature type="domain" description="CBM2" evidence="5">
    <location>
        <begin position="229"/>
        <end position="320"/>
    </location>
</feature>
<dbReference type="Gene3D" id="2.60.40.290">
    <property type="match status" value="1"/>
</dbReference>
<organism evidence="7 8">
    <name type="scientific">Microbispora oryzae</name>
    <dbReference type="NCBI Taxonomy" id="2806554"/>
    <lineage>
        <taxon>Bacteria</taxon>
        <taxon>Bacillati</taxon>
        <taxon>Actinomycetota</taxon>
        <taxon>Actinomycetes</taxon>
        <taxon>Streptosporangiales</taxon>
        <taxon>Streptosporangiaceae</taxon>
        <taxon>Microbispora</taxon>
    </lineage>
</organism>
<dbReference type="InterPro" id="IPR012291">
    <property type="entry name" value="CBM2_carb-bd_dom_sf"/>
</dbReference>
<keyword evidence="2" id="KW-0378">Hydrolase</keyword>
<dbReference type="Pfam" id="PF01522">
    <property type="entry name" value="Polysacc_deac_1"/>
    <property type="match status" value="1"/>
</dbReference>
<dbReference type="PROSITE" id="PS51677">
    <property type="entry name" value="NODB"/>
    <property type="match status" value="1"/>
</dbReference>
<dbReference type="Gene3D" id="3.20.20.370">
    <property type="entry name" value="Glycoside hydrolase/deacetylase"/>
    <property type="match status" value="1"/>
</dbReference>
<dbReference type="AlphaFoldDB" id="A0A941ASD8"/>
<dbReference type="InterPro" id="IPR008965">
    <property type="entry name" value="CBM2/CBM3_carb-bd_dom_sf"/>
</dbReference>
<dbReference type="SUPFAM" id="SSF88713">
    <property type="entry name" value="Glycoside hydrolase/deacetylase"/>
    <property type="match status" value="1"/>
</dbReference>
<dbReference type="Proteomes" id="UP000674234">
    <property type="component" value="Unassembled WGS sequence"/>
</dbReference>
<dbReference type="InterPro" id="IPR002509">
    <property type="entry name" value="NODB_dom"/>
</dbReference>
<dbReference type="GO" id="GO:0046872">
    <property type="term" value="F:metal ion binding"/>
    <property type="evidence" value="ECO:0007669"/>
    <property type="project" value="UniProtKB-KW"/>
</dbReference>
<evidence type="ECO:0000256" key="3">
    <source>
        <dbReference type="SAM" id="MobiDB-lite"/>
    </source>
</evidence>
<dbReference type="GO" id="GO:0004553">
    <property type="term" value="F:hydrolase activity, hydrolyzing O-glycosyl compounds"/>
    <property type="evidence" value="ECO:0007669"/>
    <property type="project" value="InterPro"/>
</dbReference>
<feature type="signal peptide" evidence="4">
    <location>
        <begin position="1"/>
        <end position="19"/>
    </location>
</feature>